<dbReference type="SMART" id="SM00155">
    <property type="entry name" value="PLDc"/>
    <property type="match status" value="2"/>
</dbReference>
<evidence type="ECO:0000256" key="1">
    <source>
        <dbReference type="SAM" id="SignalP"/>
    </source>
</evidence>
<dbReference type="GO" id="GO:0030572">
    <property type="term" value="F:phosphatidyltransferase activity"/>
    <property type="evidence" value="ECO:0007669"/>
    <property type="project" value="UniProtKB-ARBA"/>
</dbReference>
<evidence type="ECO:0000259" key="2">
    <source>
        <dbReference type="PROSITE" id="PS50035"/>
    </source>
</evidence>
<accession>A0A1F7WLN0</accession>
<feature type="domain" description="PLD phosphodiesterase" evidence="2">
    <location>
        <begin position="160"/>
        <end position="187"/>
    </location>
</feature>
<dbReference type="EMBL" id="MGFH01000196">
    <property type="protein sequence ID" value="OGM02915.1"/>
    <property type="molecule type" value="Genomic_DNA"/>
</dbReference>
<evidence type="ECO:0000313" key="3">
    <source>
        <dbReference type="EMBL" id="OGM02915.1"/>
    </source>
</evidence>
<dbReference type="STRING" id="1817813.A2008_11440"/>
<keyword evidence="1" id="KW-0732">Signal</keyword>
<dbReference type="PANTHER" id="PTHR21248:SF12">
    <property type="entry name" value="CARDIOLIPIN SYNTHASE C"/>
    <property type="match status" value="1"/>
</dbReference>
<feature type="chain" id="PRO_5009533487" description="PLD phosphodiesterase domain-containing protein" evidence="1">
    <location>
        <begin position="29"/>
        <end position="502"/>
    </location>
</feature>
<dbReference type="CDD" id="cd09110">
    <property type="entry name" value="PLDc_CLS_1"/>
    <property type="match status" value="1"/>
</dbReference>
<reference evidence="3 4" key="1">
    <citation type="journal article" date="2016" name="Nat. Commun.">
        <title>Thousands of microbial genomes shed light on interconnected biogeochemical processes in an aquifer system.</title>
        <authorList>
            <person name="Anantharaman K."/>
            <person name="Brown C.T."/>
            <person name="Hug L.A."/>
            <person name="Sharon I."/>
            <person name="Castelle C.J."/>
            <person name="Probst A.J."/>
            <person name="Thomas B.C."/>
            <person name="Singh A."/>
            <person name="Wilkins M.J."/>
            <person name="Karaoz U."/>
            <person name="Brodie E.L."/>
            <person name="Williams K.H."/>
            <person name="Hubbard S.S."/>
            <person name="Banfield J.F."/>
        </authorList>
    </citation>
    <scope>NUCLEOTIDE SEQUENCE [LARGE SCALE GENOMIC DNA]</scope>
</reference>
<dbReference type="GO" id="GO:0032049">
    <property type="term" value="P:cardiolipin biosynthetic process"/>
    <property type="evidence" value="ECO:0007669"/>
    <property type="project" value="UniProtKB-ARBA"/>
</dbReference>
<dbReference type="InterPro" id="IPR025202">
    <property type="entry name" value="PLD-like_dom"/>
</dbReference>
<sequence>MLKSFKKTSIFSIAFIILIFLFSLPANGAEKSMRAVDVFDELARQSGNQTAYARLITDNNEAWYARWHMISSAQRTIDVTYFIIKDDVFGKSMLGLLLRKAREGVKIRLMMDARGSGELTKIFAGIDYLQELLETPGVEIKVYNPMSVSLRRIFGDIRNIVLSNHDKILLIDGELAMTGGRNISQIYFADPRDCEKVYRDADVFMKGKAVAGRMKQAFDEEFNSHQAFKVKRELFGNIVPRAEELEIARRAMLAHISGMDLSAYSASTNLHAKEFARTLSKYKHMRSYQSYRPMSGLHPYPVVVLDKHSRRGTRNDITPGIAALLKTAVKEVIIQNFCIILSPEALSDLKAATDRGIALTILTNSPKSAENVLSQAFFLEDWKMILSTLTGSRLFAYDDDRQLHSKIFVFDGELSIVGSYNMDYLSEQINSEIAVVIKSKEFAKRASLRILDDINKYSVEYKIVKGSNGKITANFGPESHTDAKKIGLLKKLKALGFLKPLF</sequence>
<gene>
    <name evidence="3" type="ORF">A2008_11440</name>
</gene>
<organism evidence="3 4">
    <name type="scientific">Candidatus Wallbacteria bacterium GWC2_49_35</name>
    <dbReference type="NCBI Taxonomy" id="1817813"/>
    <lineage>
        <taxon>Bacteria</taxon>
        <taxon>Candidatus Walliibacteriota</taxon>
    </lineage>
</organism>
<dbReference type="PROSITE" id="PS50035">
    <property type="entry name" value="PLD"/>
    <property type="match status" value="2"/>
</dbReference>
<protein>
    <recommendedName>
        <fullName evidence="2">PLD phosphodiesterase domain-containing protein</fullName>
    </recommendedName>
</protein>
<proteinExistence type="predicted"/>
<dbReference type="InterPro" id="IPR001736">
    <property type="entry name" value="PLipase_D/transphosphatidylase"/>
</dbReference>
<dbReference type="AlphaFoldDB" id="A0A1F7WLN0"/>
<dbReference type="PANTHER" id="PTHR21248">
    <property type="entry name" value="CARDIOLIPIN SYNTHASE"/>
    <property type="match status" value="1"/>
</dbReference>
<comment type="caution">
    <text evidence="3">The sequence shown here is derived from an EMBL/GenBank/DDBJ whole genome shotgun (WGS) entry which is preliminary data.</text>
</comment>
<dbReference type="Gene3D" id="3.30.870.10">
    <property type="entry name" value="Endonuclease Chain A"/>
    <property type="match status" value="2"/>
</dbReference>
<dbReference type="Pfam" id="PF13091">
    <property type="entry name" value="PLDc_2"/>
    <property type="match status" value="2"/>
</dbReference>
<dbReference type="SUPFAM" id="SSF56024">
    <property type="entry name" value="Phospholipase D/nuclease"/>
    <property type="match status" value="2"/>
</dbReference>
<feature type="signal peptide" evidence="1">
    <location>
        <begin position="1"/>
        <end position="28"/>
    </location>
</feature>
<name>A0A1F7WLN0_9BACT</name>
<feature type="domain" description="PLD phosphodiesterase" evidence="2">
    <location>
        <begin position="399"/>
        <end position="426"/>
    </location>
</feature>
<dbReference type="Proteomes" id="UP000178735">
    <property type="component" value="Unassembled WGS sequence"/>
</dbReference>
<evidence type="ECO:0000313" key="4">
    <source>
        <dbReference type="Proteomes" id="UP000178735"/>
    </source>
</evidence>